<feature type="domain" description="Pyrin" evidence="1">
    <location>
        <begin position="1"/>
        <end position="89"/>
    </location>
</feature>
<evidence type="ECO:0000259" key="1">
    <source>
        <dbReference type="PROSITE" id="PS50824"/>
    </source>
</evidence>
<reference evidence="2" key="1">
    <citation type="submission" date="2023-07" db="EMBL/GenBank/DDBJ databases">
        <title>Chromosome-level Genome Assembly of Striped Snakehead (Channa striata).</title>
        <authorList>
            <person name="Liu H."/>
        </authorList>
    </citation>
    <scope>NUCLEOTIDE SEQUENCE</scope>
    <source>
        <strain evidence="2">Gz</strain>
        <tissue evidence="2">Muscle</tissue>
    </source>
</reference>
<dbReference type="Gene3D" id="1.10.533.10">
    <property type="entry name" value="Death Domain, Fas"/>
    <property type="match status" value="1"/>
</dbReference>
<dbReference type="AlphaFoldDB" id="A0AA88IMU1"/>
<evidence type="ECO:0000313" key="3">
    <source>
        <dbReference type="Proteomes" id="UP001187415"/>
    </source>
</evidence>
<dbReference type="Pfam" id="PF02758">
    <property type="entry name" value="PYRIN"/>
    <property type="match status" value="1"/>
</dbReference>
<comment type="caution">
    <text evidence="2">The sequence shown here is derived from an EMBL/GenBank/DDBJ whole genome shotgun (WGS) entry which is preliminary data.</text>
</comment>
<dbReference type="CDD" id="cd08321">
    <property type="entry name" value="Pyrin_ASC-like"/>
    <property type="match status" value="1"/>
</dbReference>
<keyword evidence="3" id="KW-1185">Reference proteome</keyword>
<dbReference type="EMBL" id="JAUPFM010000021">
    <property type="protein sequence ID" value="KAK2817357.1"/>
    <property type="molecule type" value="Genomic_DNA"/>
</dbReference>
<protein>
    <recommendedName>
        <fullName evidence="1">Pyrin domain-containing protein</fullName>
    </recommendedName>
</protein>
<dbReference type="SMART" id="SM01289">
    <property type="entry name" value="PYRIN"/>
    <property type="match status" value="1"/>
</dbReference>
<evidence type="ECO:0000313" key="2">
    <source>
        <dbReference type="EMBL" id="KAK2817357.1"/>
    </source>
</evidence>
<sequence length="139" mass="14857">MLVAELLEKSLEDLLKDDFEKFKWYLTMEVSGGCEPIPKAALEDATRWKTSEKMIESYGEALAVKITVEVLKKIPNINAAEKLQKAYAATGGQTAATCTASSASAPPAVPSILMAQQGSTVIAPMIYGSTCGSLNINNK</sequence>
<dbReference type="SUPFAM" id="SSF47986">
    <property type="entry name" value="DEATH domain"/>
    <property type="match status" value="1"/>
</dbReference>
<dbReference type="Proteomes" id="UP001187415">
    <property type="component" value="Unassembled WGS sequence"/>
</dbReference>
<dbReference type="PROSITE" id="PS50824">
    <property type="entry name" value="DAPIN"/>
    <property type="match status" value="1"/>
</dbReference>
<accession>A0AA88IMU1</accession>
<dbReference type="InterPro" id="IPR011029">
    <property type="entry name" value="DEATH-like_dom_sf"/>
</dbReference>
<name>A0AA88IMU1_CHASR</name>
<dbReference type="InterPro" id="IPR004020">
    <property type="entry name" value="DAPIN"/>
</dbReference>
<organism evidence="2 3">
    <name type="scientific">Channa striata</name>
    <name type="common">Snakehead murrel</name>
    <name type="synonym">Ophicephalus striatus</name>
    <dbReference type="NCBI Taxonomy" id="64152"/>
    <lineage>
        <taxon>Eukaryota</taxon>
        <taxon>Metazoa</taxon>
        <taxon>Chordata</taxon>
        <taxon>Craniata</taxon>
        <taxon>Vertebrata</taxon>
        <taxon>Euteleostomi</taxon>
        <taxon>Actinopterygii</taxon>
        <taxon>Neopterygii</taxon>
        <taxon>Teleostei</taxon>
        <taxon>Neoteleostei</taxon>
        <taxon>Acanthomorphata</taxon>
        <taxon>Anabantaria</taxon>
        <taxon>Anabantiformes</taxon>
        <taxon>Channoidei</taxon>
        <taxon>Channidae</taxon>
        <taxon>Channa</taxon>
    </lineage>
</organism>
<proteinExistence type="predicted"/>
<gene>
    <name evidence="2" type="ORF">Q5P01_025548</name>
</gene>